<dbReference type="PANTHER" id="PTHR42693:SF53">
    <property type="entry name" value="ENDO-4-O-SULFATASE"/>
    <property type="match status" value="1"/>
</dbReference>
<dbReference type="InterPro" id="IPR017850">
    <property type="entry name" value="Alkaline_phosphatase_core_sf"/>
</dbReference>
<sequence>MSHHLPLVLFTFATLVASSVSHAADKPNIILLFADDISARELPLYGSTVWSPPEGGDTRDMQYRAETPVLDELANEGCWVKTTWATTVCSPSRAMMMTGRYAHRHKWWTNGDIGEVLRPNGNYEKWPLYESSPIQLGHIAQQAGYGTFWAGKTQMVGDLTRFGFDEGCFTPGNLSDKDNPYTDFKHIYRKQGGERILINVDSDKPADTYMQHGWYWYPHVRLMNHPSSSQEFQWWPNTAESRDDFGLHTYGPDVELDFVFEYMDRQQAKKEPFFVYHCSHLGHDAFDWFDPEENTKWPGAPIVHWDGTGYTRVEPKITGDEGQYDTHGTVTEPGIHNHVNYLDYQMWLYRRKLDKMGIADNTILIFCADNGTSGYGKHQSDRQKGTHVPLIIYAPGMTKLGEQDILVNLCDFLPTIADIVGAKIPSDYPIDGVSLWPYLTTDKAEHREWIYAYRGADTLIRNKYLMKDGNDRWWDVREQPDDLISYPKIDNWNDALELHREQRDRLTKIVEPFDQHDIEHDAPGTPPNPNASYGKKRKNKKQKPDQKKKGVLKN</sequence>
<protein>
    <submittedName>
        <fullName evidence="6">Arylsulfatase A</fullName>
    </submittedName>
</protein>
<keyword evidence="4" id="KW-0732">Signal</keyword>
<feature type="compositionally biased region" description="Basic and acidic residues" evidence="3">
    <location>
        <begin position="512"/>
        <end position="522"/>
    </location>
</feature>
<evidence type="ECO:0000259" key="5">
    <source>
        <dbReference type="Pfam" id="PF00884"/>
    </source>
</evidence>
<evidence type="ECO:0000256" key="2">
    <source>
        <dbReference type="ARBA" id="ARBA00022801"/>
    </source>
</evidence>
<accession>A0ABY1PQ84</accession>
<comment type="caution">
    <text evidence="6">The sequence shown here is derived from an EMBL/GenBank/DDBJ whole genome shotgun (WGS) entry which is preliminary data.</text>
</comment>
<comment type="similarity">
    <text evidence="1">Belongs to the sulfatase family.</text>
</comment>
<keyword evidence="7" id="KW-1185">Reference proteome</keyword>
<gene>
    <name evidence="6" type="ORF">SAMN06265222_101731</name>
</gene>
<dbReference type="Gene3D" id="3.40.720.10">
    <property type="entry name" value="Alkaline Phosphatase, subunit A"/>
    <property type="match status" value="1"/>
</dbReference>
<dbReference type="PANTHER" id="PTHR42693">
    <property type="entry name" value="ARYLSULFATASE FAMILY MEMBER"/>
    <property type="match status" value="1"/>
</dbReference>
<name>A0ABY1PQ84_9BACT</name>
<evidence type="ECO:0000313" key="6">
    <source>
        <dbReference type="EMBL" id="SMP42224.1"/>
    </source>
</evidence>
<dbReference type="RefSeq" id="WP_283430926.1">
    <property type="nucleotide sequence ID" value="NZ_FXUG01000001.1"/>
</dbReference>
<organism evidence="6 7">
    <name type="scientific">Neorhodopirellula lusitana</name>
    <dbReference type="NCBI Taxonomy" id="445327"/>
    <lineage>
        <taxon>Bacteria</taxon>
        <taxon>Pseudomonadati</taxon>
        <taxon>Planctomycetota</taxon>
        <taxon>Planctomycetia</taxon>
        <taxon>Pirellulales</taxon>
        <taxon>Pirellulaceae</taxon>
        <taxon>Neorhodopirellula</taxon>
    </lineage>
</organism>
<feature type="domain" description="Sulfatase N-terminal" evidence="5">
    <location>
        <begin position="27"/>
        <end position="421"/>
    </location>
</feature>
<feature type="chain" id="PRO_5045581708" evidence="4">
    <location>
        <begin position="24"/>
        <end position="554"/>
    </location>
</feature>
<dbReference type="SUPFAM" id="SSF53649">
    <property type="entry name" value="Alkaline phosphatase-like"/>
    <property type="match status" value="1"/>
</dbReference>
<dbReference type="InterPro" id="IPR050738">
    <property type="entry name" value="Sulfatase"/>
</dbReference>
<dbReference type="Proteomes" id="UP001158067">
    <property type="component" value="Unassembled WGS sequence"/>
</dbReference>
<evidence type="ECO:0000256" key="3">
    <source>
        <dbReference type="SAM" id="MobiDB-lite"/>
    </source>
</evidence>
<dbReference type="Pfam" id="PF00884">
    <property type="entry name" value="Sulfatase"/>
    <property type="match status" value="1"/>
</dbReference>
<keyword evidence="2" id="KW-0378">Hydrolase</keyword>
<dbReference type="EMBL" id="FXUG01000001">
    <property type="protein sequence ID" value="SMP42224.1"/>
    <property type="molecule type" value="Genomic_DNA"/>
</dbReference>
<evidence type="ECO:0000256" key="4">
    <source>
        <dbReference type="SAM" id="SignalP"/>
    </source>
</evidence>
<proteinExistence type="inferred from homology"/>
<feature type="region of interest" description="Disordered" evidence="3">
    <location>
        <begin position="512"/>
        <end position="554"/>
    </location>
</feature>
<feature type="signal peptide" evidence="4">
    <location>
        <begin position="1"/>
        <end position="23"/>
    </location>
</feature>
<reference evidence="6 7" key="1">
    <citation type="submission" date="2017-05" db="EMBL/GenBank/DDBJ databases">
        <authorList>
            <person name="Varghese N."/>
            <person name="Submissions S."/>
        </authorList>
    </citation>
    <scope>NUCLEOTIDE SEQUENCE [LARGE SCALE GENOMIC DNA]</scope>
    <source>
        <strain evidence="6 7">DSM 25457</strain>
    </source>
</reference>
<evidence type="ECO:0000313" key="7">
    <source>
        <dbReference type="Proteomes" id="UP001158067"/>
    </source>
</evidence>
<evidence type="ECO:0000256" key="1">
    <source>
        <dbReference type="ARBA" id="ARBA00008779"/>
    </source>
</evidence>
<dbReference type="InterPro" id="IPR000917">
    <property type="entry name" value="Sulfatase_N"/>
</dbReference>